<reference evidence="2" key="1">
    <citation type="submission" date="2022-04" db="EMBL/GenBank/DDBJ databases">
        <title>Carnegiea gigantea Genome sequencing and assembly v2.</title>
        <authorList>
            <person name="Copetti D."/>
            <person name="Sanderson M.J."/>
            <person name="Burquez A."/>
            <person name="Wojciechowski M.F."/>
        </authorList>
    </citation>
    <scope>NUCLEOTIDE SEQUENCE</scope>
    <source>
        <strain evidence="2">SGP5-SGP5p</strain>
        <tissue evidence="2">Aerial part</tissue>
    </source>
</reference>
<evidence type="ECO:0000313" key="3">
    <source>
        <dbReference type="Proteomes" id="UP001153076"/>
    </source>
</evidence>
<dbReference type="AlphaFoldDB" id="A0A9Q1GSX2"/>
<organism evidence="2 3">
    <name type="scientific">Carnegiea gigantea</name>
    <dbReference type="NCBI Taxonomy" id="171969"/>
    <lineage>
        <taxon>Eukaryota</taxon>
        <taxon>Viridiplantae</taxon>
        <taxon>Streptophyta</taxon>
        <taxon>Embryophyta</taxon>
        <taxon>Tracheophyta</taxon>
        <taxon>Spermatophyta</taxon>
        <taxon>Magnoliopsida</taxon>
        <taxon>eudicotyledons</taxon>
        <taxon>Gunneridae</taxon>
        <taxon>Pentapetalae</taxon>
        <taxon>Caryophyllales</taxon>
        <taxon>Cactineae</taxon>
        <taxon>Cactaceae</taxon>
        <taxon>Cactoideae</taxon>
        <taxon>Echinocereeae</taxon>
        <taxon>Carnegiea</taxon>
    </lineage>
</organism>
<dbReference type="Proteomes" id="UP001153076">
    <property type="component" value="Unassembled WGS sequence"/>
</dbReference>
<feature type="compositionally biased region" description="Basic residues" evidence="1">
    <location>
        <begin position="420"/>
        <end position="429"/>
    </location>
</feature>
<evidence type="ECO:0008006" key="4">
    <source>
        <dbReference type="Google" id="ProtNLM"/>
    </source>
</evidence>
<feature type="region of interest" description="Disordered" evidence="1">
    <location>
        <begin position="382"/>
        <end position="476"/>
    </location>
</feature>
<name>A0A9Q1GSX2_9CARY</name>
<evidence type="ECO:0000256" key="1">
    <source>
        <dbReference type="SAM" id="MobiDB-lite"/>
    </source>
</evidence>
<dbReference type="EMBL" id="JAKOGI010001186">
    <property type="protein sequence ID" value="KAJ8427147.1"/>
    <property type="molecule type" value="Genomic_DNA"/>
</dbReference>
<sequence length="680" mass="74694">MEDVWEMGEYVWAEGVWCVLIEAIEEMQQKLEGPVSDVQMNGFSLLIQVWFYEHTTGFAQHGKCTFPRLASWDSVYHGGRYDAFQLVEGIKESEGVLSYEERLKRASKELRAEKGKHVDTLRMLEFWKSRANELAARLKMCAAPGEAQDTGHQLGGDVGEDVQSDSGLEPLARAVTDLEEATAYEFSALKGGEEDATCQTTADIPGASCDAQCTPPRMADAAAPVDDCDDVGDAPYEPHVQPSTEVEDVGERAVDVTVMPCGEVVVGAQEPPEPIVGKSGALPGPHVREEAANTDAPGPGRDKVYMGGDLAVGEGVCTTPASSAVNVQDCTPTTTEGMEHEPTVDPGMESMHHGPPMTTDSVAIDHEACVHPLLGESIQRVTTPEEDAQITGETKRTSPDANYVGGEDDGGGKSSNIVARMRRKPRCRKPAAVNDSPFTDPTHLPSKKERNEGMTGADEPCAADDPGERSVHPSVLDVRPLSVEGSGIGPSVEELKKLKLTKQELMNFACMYLVVCVLEMCHSWLRIMQVLAGYISAPLSAIEMELVTNVRSRFKFTPLRLTCALTLTDKEEDLQECLPKLMPTSWLRGLIHVVLKARARDRSGKYCIGNLAMDLFTELLHRRQWTYPNLCWMSVFLKRHTMTLHNEGRISGVIWNSFKATPQPDVCYIRHHQLFSLQTQ</sequence>
<proteinExistence type="predicted"/>
<dbReference type="OrthoDB" id="723791at2759"/>
<keyword evidence="3" id="KW-1185">Reference proteome</keyword>
<protein>
    <recommendedName>
        <fullName evidence="4">Aminotransferase-like plant mobile domain-containing protein</fullName>
    </recommendedName>
</protein>
<feature type="region of interest" description="Disordered" evidence="1">
    <location>
        <begin position="270"/>
        <end position="301"/>
    </location>
</feature>
<evidence type="ECO:0000313" key="2">
    <source>
        <dbReference type="EMBL" id="KAJ8427147.1"/>
    </source>
</evidence>
<gene>
    <name evidence="2" type="ORF">Cgig2_005205</name>
</gene>
<accession>A0A9Q1GSX2</accession>
<comment type="caution">
    <text evidence="2">The sequence shown here is derived from an EMBL/GenBank/DDBJ whole genome shotgun (WGS) entry which is preliminary data.</text>
</comment>